<evidence type="ECO:0000259" key="9">
    <source>
        <dbReference type="PROSITE" id="PS50893"/>
    </source>
</evidence>
<dbReference type="InterPro" id="IPR015856">
    <property type="entry name" value="ABC_transpr_CbiO/EcfA_su"/>
</dbReference>
<keyword evidence="11" id="KW-1185">Reference proteome</keyword>
<dbReference type="InterPro" id="IPR003439">
    <property type="entry name" value="ABC_transporter-like_ATP-bd"/>
</dbReference>
<keyword evidence="5" id="KW-0547">Nucleotide-binding</keyword>
<dbReference type="CDD" id="cd03225">
    <property type="entry name" value="ABC_cobalt_CbiO_domain1"/>
    <property type="match status" value="1"/>
</dbReference>
<proteinExistence type="inferred from homology"/>
<evidence type="ECO:0000313" key="11">
    <source>
        <dbReference type="Proteomes" id="UP001518925"/>
    </source>
</evidence>
<dbReference type="PANTHER" id="PTHR43553:SF27">
    <property type="entry name" value="ENERGY-COUPLING FACTOR TRANSPORTER ATP-BINDING PROTEIN ECFA2"/>
    <property type="match status" value="1"/>
</dbReference>
<reference evidence="10 11" key="1">
    <citation type="submission" date="2021-02" db="EMBL/GenBank/DDBJ databases">
        <title>Bacillus sp. RD4P76, an endophyte from a halophyte.</title>
        <authorList>
            <person name="Sun J.-Q."/>
        </authorList>
    </citation>
    <scope>NUCLEOTIDE SEQUENCE [LARGE SCALE GENOMIC DNA]</scope>
    <source>
        <strain evidence="10 11">RD4P76</strain>
    </source>
</reference>
<evidence type="ECO:0000256" key="7">
    <source>
        <dbReference type="ARBA" id="ARBA00022967"/>
    </source>
</evidence>
<keyword evidence="8" id="KW-0472">Membrane</keyword>
<dbReference type="PROSITE" id="PS50893">
    <property type="entry name" value="ABC_TRANSPORTER_2"/>
    <property type="match status" value="2"/>
</dbReference>
<dbReference type="InterPro" id="IPR017871">
    <property type="entry name" value="ABC_transporter-like_CS"/>
</dbReference>
<comment type="subcellular location">
    <subcellularLocation>
        <location evidence="1">Cell membrane</location>
        <topology evidence="1">Peripheral membrane protein</topology>
    </subcellularLocation>
</comment>
<accession>A0ABS2DN27</accession>
<comment type="similarity">
    <text evidence="2">Belongs to the ABC transporter superfamily.</text>
</comment>
<dbReference type="SMART" id="SM00382">
    <property type="entry name" value="AAA"/>
    <property type="match status" value="2"/>
</dbReference>
<dbReference type="GO" id="GO:0005524">
    <property type="term" value="F:ATP binding"/>
    <property type="evidence" value="ECO:0007669"/>
    <property type="project" value="UniProtKB-KW"/>
</dbReference>
<comment type="caution">
    <text evidence="10">The sequence shown here is derived from an EMBL/GenBank/DDBJ whole genome shotgun (WGS) entry which is preliminary data.</text>
</comment>
<evidence type="ECO:0000256" key="1">
    <source>
        <dbReference type="ARBA" id="ARBA00004202"/>
    </source>
</evidence>
<evidence type="ECO:0000256" key="5">
    <source>
        <dbReference type="ARBA" id="ARBA00022741"/>
    </source>
</evidence>
<dbReference type="PANTHER" id="PTHR43553">
    <property type="entry name" value="HEAVY METAL TRANSPORTER"/>
    <property type="match status" value="1"/>
</dbReference>
<dbReference type="InterPro" id="IPR050095">
    <property type="entry name" value="ECF_ABC_transporter_ATP-bd"/>
</dbReference>
<keyword evidence="7" id="KW-1278">Translocase</keyword>
<dbReference type="SUPFAM" id="SSF52540">
    <property type="entry name" value="P-loop containing nucleoside triphosphate hydrolases"/>
    <property type="match status" value="2"/>
</dbReference>
<feature type="domain" description="ABC transporter" evidence="9">
    <location>
        <begin position="4"/>
        <end position="238"/>
    </location>
</feature>
<dbReference type="InterPro" id="IPR003593">
    <property type="entry name" value="AAA+_ATPase"/>
</dbReference>
<dbReference type="InterPro" id="IPR027417">
    <property type="entry name" value="P-loop_NTPase"/>
</dbReference>
<keyword evidence="6 10" id="KW-0067">ATP-binding</keyword>
<dbReference type="Proteomes" id="UP001518925">
    <property type="component" value="Unassembled WGS sequence"/>
</dbReference>
<dbReference type="Pfam" id="PF00005">
    <property type="entry name" value="ABC_tran"/>
    <property type="match status" value="2"/>
</dbReference>
<name>A0ABS2DN27_9BACI</name>
<gene>
    <name evidence="10" type="ORF">JR050_19800</name>
</gene>
<evidence type="ECO:0000256" key="4">
    <source>
        <dbReference type="ARBA" id="ARBA00022475"/>
    </source>
</evidence>
<evidence type="ECO:0000256" key="8">
    <source>
        <dbReference type="ARBA" id="ARBA00023136"/>
    </source>
</evidence>
<dbReference type="RefSeq" id="WP_204205388.1">
    <property type="nucleotide sequence ID" value="NZ_JAFELM010000045.1"/>
</dbReference>
<dbReference type="Gene3D" id="3.40.50.300">
    <property type="entry name" value="P-loop containing nucleotide triphosphate hydrolases"/>
    <property type="match status" value="2"/>
</dbReference>
<protein>
    <submittedName>
        <fullName evidence="10">Energy-coupling factor ABC transporter ATP-binding protein</fullName>
    </submittedName>
</protein>
<evidence type="ECO:0000256" key="3">
    <source>
        <dbReference type="ARBA" id="ARBA00022448"/>
    </source>
</evidence>
<keyword evidence="4" id="KW-1003">Cell membrane</keyword>
<feature type="domain" description="ABC transporter" evidence="9">
    <location>
        <begin position="290"/>
        <end position="520"/>
    </location>
</feature>
<dbReference type="PROSITE" id="PS00211">
    <property type="entry name" value="ABC_TRANSPORTER_1"/>
    <property type="match status" value="2"/>
</dbReference>
<evidence type="ECO:0000256" key="2">
    <source>
        <dbReference type="ARBA" id="ARBA00005417"/>
    </source>
</evidence>
<organism evidence="10 11">
    <name type="scientific">Bacillus suaedaesalsae</name>
    <dbReference type="NCBI Taxonomy" id="2810349"/>
    <lineage>
        <taxon>Bacteria</taxon>
        <taxon>Bacillati</taxon>
        <taxon>Bacillota</taxon>
        <taxon>Bacilli</taxon>
        <taxon>Bacillales</taxon>
        <taxon>Bacillaceae</taxon>
        <taxon>Bacillus</taxon>
    </lineage>
</organism>
<dbReference type="EMBL" id="JAFELM010000045">
    <property type="protein sequence ID" value="MBM6619912.1"/>
    <property type="molecule type" value="Genomic_DNA"/>
</dbReference>
<evidence type="ECO:0000313" key="10">
    <source>
        <dbReference type="EMBL" id="MBM6619912.1"/>
    </source>
</evidence>
<evidence type="ECO:0000256" key="6">
    <source>
        <dbReference type="ARBA" id="ARBA00022840"/>
    </source>
</evidence>
<sequence>MAHIKINNLSFTYPEQDSPSLIDNTISIEHGEFVVLFGPSGSGKSTLLRSLKKDITPHGVTSGEILIDGVLIQKIDSSDIGYVFQDPENQVVADEVILELVFGLENLGMKTSEMRNKVAEMVHFFGIESLIHRKTHELSGGQKQMVNLASILLMQPKILLLDEPTAQLDPVSAKEFINILVHLNEEFGMTIILAEHRLDEVCSLADKVILMERGRISEQGDPREVLRKLWNTANQSFIPSIPKAALALSMVISEKLLPLNVKEGRVWLNDVSFNQNLVHETIQNAGTPHITAQNIYYQYSKGTHVLKELDLSVNKGELYALLGGNGTGKSTLLRVLAGIIKQNHGKVFLDGKAVSFKGEFDFVKKVGYLPQSLKPFFIHDTVQLEIYETMKQFNITDQQKLNVLLDQLDVRHILDKHPYDLSGGELQKAALVCLLVREPELLILDEPTKGLDAISKERLASILTELTNKNITVLFSTHDVEFAARYATRCGMLFEGQITSEETPREFFKGNFFYTTMIQRLLRHKKDNQIVTLEEAISACSLKTE</sequence>
<keyword evidence="3" id="KW-0813">Transport</keyword>